<proteinExistence type="predicted"/>
<comment type="caution">
    <text evidence="2">The sequence shown here is derived from an EMBL/GenBank/DDBJ whole genome shotgun (WGS) entry which is preliminary data.</text>
</comment>
<dbReference type="EMBL" id="JALJOS010000091">
    <property type="protein sequence ID" value="KAK9816094.1"/>
    <property type="molecule type" value="Genomic_DNA"/>
</dbReference>
<evidence type="ECO:0000256" key="1">
    <source>
        <dbReference type="SAM" id="MobiDB-lite"/>
    </source>
</evidence>
<feature type="region of interest" description="Disordered" evidence="1">
    <location>
        <begin position="147"/>
        <end position="169"/>
    </location>
</feature>
<keyword evidence="3" id="KW-1185">Reference proteome</keyword>
<protein>
    <submittedName>
        <fullName evidence="2">Uncharacterized protein</fullName>
    </submittedName>
</protein>
<dbReference type="AlphaFoldDB" id="A0AAW1Q6Y2"/>
<evidence type="ECO:0000313" key="3">
    <source>
        <dbReference type="Proteomes" id="UP001438707"/>
    </source>
</evidence>
<name>A0AAW1Q6Y2_9CHLO</name>
<dbReference type="Proteomes" id="UP001438707">
    <property type="component" value="Unassembled WGS sequence"/>
</dbReference>
<reference evidence="2 3" key="1">
    <citation type="journal article" date="2024" name="Nat. Commun.">
        <title>Phylogenomics reveals the evolutionary origins of lichenization in chlorophyte algae.</title>
        <authorList>
            <person name="Puginier C."/>
            <person name="Libourel C."/>
            <person name="Otte J."/>
            <person name="Skaloud P."/>
            <person name="Haon M."/>
            <person name="Grisel S."/>
            <person name="Petersen M."/>
            <person name="Berrin J.G."/>
            <person name="Delaux P.M."/>
            <person name="Dal Grande F."/>
            <person name="Keller J."/>
        </authorList>
    </citation>
    <scope>NUCLEOTIDE SEQUENCE [LARGE SCALE GENOMIC DNA]</scope>
    <source>
        <strain evidence="2 3">SAG 2145</strain>
    </source>
</reference>
<organism evidence="2 3">
    <name type="scientific">Apatococcus lobatus</name>
    <dbReference type="NCBI Taxonomy" id="904363"/>
    <lineage>
        <taxon>Eukaryota</taxon>
        <taxon>Viridiplantae</taxon>
        <taxon>Chlorophyta</taxon>
        <taxon>core chlorophytes</taxon>
        <taxon>Trebouxiophyceae</taxon>
        <taxon>Chlorellales</taxon>
        <taxon>Chlorellaceae</taxon>
        <taxon>Apatococcus</taxon>
    </lineage>
</organism>
<evidence type="ECO:0000313" key="2">
    <source>
        <dbReference type="EMBL" id="KAK9816094.1"/>
    </source>
</evidence>
<gene>
    <name evidence="2" type="ORF">WJX74_002250</name>
</gene>
<sequence length="383" mass="42462">MMDVLPNGLSLRIHAETNEGSVIDVIRAVRGKTISKSTSQEQAKDASNAWSDIKRAHPDLGAQTRGVRINGKGHETPVARAPVLVEIVWKTPGEGAREFLRACAGEIWRLMTGDEALIPEIQARNAAVGALPQDQQDFLRQGHAPTDTAAVQRATGARGPSQPPTQQPLQQTQLSVEQAADIAHRYQTIDAGRAELAFRRELHTEDLTYLEADARVRVAMARHLSDLKERDAGSEERMADAKRKLADSQMDFVAGKRQEIETYPAQERHAAAMRSRAPPHADYRAIPVDMFTWSQALSMARAERGIPSYGPARHIFNERVMKARPVAGRMLGGFCIARERLELVNAETGRKVDERMLYKRATGGRNVLRQAIDFIFTLHDTAS</sequence>
<accession>A0AAW1Q6Y2</accession>